<dbReference type="InterPro" id="IPR014729">
    <property type="entry name" value="Rossmann-like_a/b/a_fold"/>
</dbReference>
<dbReference type="CDD" id="cd01994">
    <property type="entry name" value="AANH_PF0828-like"/>
    <property type="match status" value="1"/>
</dbReference>
<dbReference type="Gene3D" id="3.90.1490.10">
    <property type="entry name" value="putative n-type atp pyrophosphatase, domain 2"/>
    <property type="match status" value="1"/>
</dbReference>
<organism evidence="2 3">
    <name type="scientific">candidate division MSBL1 archaeon SCGC-AAA382A03</name>
    <dbReference type="NCBI Taxonomy" id="1698278"/>
    <lineage>
        <taxon>Archaea</taxon>
        <taxon>Methanobacteriati</taxon>
        <taxon>Methanobacteriota</taxon>
        <taxon>candidate division MSBL1</taxon>
    </lineage>
</organism>
<sequence length="215" mass="24941">MTIFCSWSGGKESSLALNRVLQKNYQIDYLLTMLPSKESSVGHGLPSKFYRMQAESIDIEMISERTNWENYEENMSNLIRKINPKSGVFGDVYLDDHKDWVETKSEELSFKPLEPLWNENPEALFEEYLNNGFRGIIIKLNPEKISPDWLGKPLNQNFLDYLKEKNICPIGENGEYHTATLDGPMFESEIEVKLGNKKEYGDNLIIELEDFEIRS</sequence>
<accession>A0A133VFI9</accession>
<dbReference type="PANTHER" id="PTHR12196">
    <property type="entry name" value="DOMAIN OF UNKNOWN FUNCTION 71 DUF71 -CONTAINING PROTEIN"/>
    <property type="match status" value="1"/>
</dbReference>
<dbReference type="NCBIfam" id="TIGR00290">
    <property type="entry name" value="MJ0570_dom"/>
    <property type="match status" value="1"/>
</dbReference>
<protein>
    <recommendedName>
        <fullName evidence="1">Diphthamide synthase domain-containing protein</fullName>
    </recommendedName>
</protein>
<name>A0A133VFI9_9EURY</name>
<dbReference type="Pfam" id="PF01902">
    <property type="entry name" value="Diphthami_syn_2"/>
    <property type="match status" value="1"/>
</dbReference>
<dbReference type="InterPro" id="IPR002761">
    <property type="entry name" value="Diphthami_syn_dom"/>
</dbReference>
<evidence type="ECO:0000259" key="1">
    <source>
        <dbReference type="Pfam" id="PF01902"/>
    </source>
</evidence>
<dbReference type="Proteomes" id="UP000070549">
    <property type="component" value="Unassembled WGS sequence"/>
</dbReference>
<feature type="domain" description="Diphthamide synthase" evidence="1">
    <location>
        <begin position="5"/>
        <end position="209"/>
    </location>
</feature>
<dbReference type="EMBL" id="LHYC01000028">
    <property type="protein sequence ID" value="KXB05216.1"/>
    <property type="molecule type" value="Genomic_DNA"/>
</dbReference>
<gene>
    <name evidence="2" type="ORF">AKJ49_01260</name>
</gene>
<dbReference type="Gene3D" id="3.40.50.620">
    <property type="entry name" value="HUPs"/>
    <property type="match status" value="1"/>
</dbReference>
<evidence type="ECO:0000313" key="3">
    <source>
        <dbReference type="Proteomes" id="UP000070549"/>
    </source>
</evidence>
<dbReference type="GO" id="GO:0017183">
    <property type="term" value="P:protein histidyl modification to diphthamide"/>
    <property type="evidence" value="ECO:0007669"/>
    <property type="project" value="TreeGrafter"/>
</dbReference>
<proteinExistence type="predicted"/>
<comment type="caution">
    <text evidence="2">The sequence shown here is derived from an EMBL/GenBank/DDBJ whole genome shotgun (WGS) entry which is preliminary data.</text>
</comment>
<dbReference type="SUPFAM" id="SSF52402">
    <property type="entry name" value="Adenine nucleotide alpha hydrolases-like"/>
    <property type="match status" value="1"/>
</dbReference>
<evidence type="ECO:0000313" key="2">
    <source>
        <dbReference type="EMBL" id="KXB05216.1"/>
    </source>
</evidence>
<keyword evidence="3" id="KW-1185">Reference proteome</keyword>
<reference evidence="2 3" key="1">
    <citation type="journal article" date="2016" name="Sci. Rep.">
        <title>Metabolic traits of an uncultured archaeal lineage -MSBL1- from brine pools of the Red Sea.</title>
        <authorList>
            <person name="Mwirichia R."/>
            <person name="Alam I."/>
            <person name="Rashid M."/>
            <person name="Vinu M."/>
            <person name="Ba-Alawi W."/>
            <person name="Anthony Kamau A."/>
            <person name="Kamanda Ngugi D."/>
            <person name="Goker M."/>
            <person name="Klenk H.P."/>
            <person name="Bajic V."/>
            <person name="Stingl U."/>
        </authorList>
    </citation>
    <scope>NUCLEOTIDE SEQUENCE [LARGE SCALE GENOMIC DNA]</scope>
    <source>
        <strain evidence="2">SCGC-AAA382A03</strain>
    </source>
</reference>
<dbReference type="PANTHER" id="PTHR12196:SF2">
    <property type="entry name" value="DIPHTHINE--AMMONIA LIGASE"/>
    <property type="match status" value="1"/>
</dbReference>
<dbReference type="AlphaFoldDB" id="A0A133VFI9"/>
<dbReference type="GO" id="GO:0017178">
    <property type="term" value="F:diphthine-ammonia ligase activity"/>
    <property type="evidence" value="ECO:0007669"/>
    <property type="project" value="TreeGrafter"/>
</dbReference>
<dbReference type="InterPro" id="IPR030662">
    <property type="entry name" value="DPH6/MJ0570"/>
</dbReference>